<dbReference type="InterPro" id="IPR003734">
    <property type="entry name" value="DUF155"/>
</dbReference>
<proteinExistence type="inferred from homology"/>
<feature type="region of interest" description="Disordered" evidence="2">
    <location>
        <begin position="1"/>
        <end position="40"/>
    </location>
</feature>
<evidence type="ECO:0000313" key="4">
    <source>
        <dbReference type="EMBL" id="PVU94420.1"/>
    </source>
</evidence>
<dbReference type="EMBL" id="MBFR01000091">
    <property type="protein sequence ID" value="PVU94420.1"/>
    <property type="molecule type" value="Genomic_DNA"/>
</dbReference>
<evidence type="ECO:0000256" key="1">
    <source>
        <dbReference type="ARBA" id="ARBA00008306"/>
    </source>
</evidence>
<sequence>MPLNILGSSLNAKKTDSPGTQNNYFSPNSNPTDRFPDENSSLIEDSLDLAPSQNTFSSLIHPINKNQSYISLQSTITQKNLHTSTAITVNRVSGYCRAKAYKIKNIQAQIQSQTRTSNTIYEDCYNSLNKLTNLNSDQLKKNIKNAIFIFDYGVVVIWNMSVEQETVFLNQLDKYADELLSSANLEKEVFSFLIDPLAEPRINNDMITIKNFEDSMILLAFSHAISQSSKLSLFENLVENTINNTKHIPQSLAEHGIVNMSRTALSKKIGQLFIMRVNVSLVSNILDTPEIFWSEPGIQPIYDQALTYLELTQRINLLNHRVSVIGNMLEVLRNHVNGTQG</sequence>
<protein>
    <recommendedName>
        <fullName evidence="3">DUF155 domain-containing protein</fullName>
    </recommendedName>
</protein>
<evidence type="ECO:0000313" key="5">
    <source>
        <dbReference type="Proteomes" id="UP000245383"/>
    </source>
</evidence>
<dbReference type="InterPro" id="IPR051624">
    <property type="entry name" value="RMD1/Sad1-interacting"/>
</dbReference>
<evidence type="ECO:0000256" key="2">
    <source>
        <dbReference type="SAM" id="MobiDB-lite"/>
    </source>
</evidence>
<evidence type="ECO:0000259" key="3">
    <source>
        <dbReference type="Pfam" id="PF02582"/>
    </source>
</evidence>
<dbReference type="AlphaFoldDB" id="A0A2T9YPY6"/>
<dbReference type="Pfam" id="PF02582">
    <property type="entry name" value="DUF155"/>
    <property type="match status" value="1"/>
</dbReference>
<organism evidence="4 5">
    <name type="scientific">Smittium simulii</name>
    <dbReference type="NCBI Taxonomy" id="133385"/>
    <lineage>
        <taxon>Eukaryota</taxon>
        <taxon>Fungi</taxon>
        <taxon>Fungi incertae sedis</taxon>
        <taxon>Zoopagomycota</taxon>
        <taxon>Kickxellomycotina</taxon>
        <taxon>Harpellomycetes</taxon>
        <taxon>Harpellales</taxon>
        <taxon>Legeriomycetaceae</taxon>
        <taxon>Smittium</taxon>
    </lineage>
</organism>
<keyword evidence="5" id="KW-1185">Reference proteome</keyword>
<dbReference type="PANTHER" id="PTHR16255:SF15">
    <property type="entry name" value="SPORULATION PROTEIN RMD1"/>
    <property type="match status" value="1"/>
</dbReference>
<gene>
    <name evidence="4" type="ORF">BB561_002554</name>
</gene>
<comment type="caution">
    <text evidence="4">The sequence shown here is derived from an EMBL/GenBank/DDBJ whole genome shotgun (WGS) entry which is preliminary data.</text>
</comment>
<reference evidence="4 5" key="1">
    <citation type="journal article" date="2018" name="MBio">
        <title>Comparative Genomics Reveals the Core Gene Toolbox for the Fungus-Insect Symbiosis.</title>
        <authorList>
            <person name="Wang Y."/>
            <person name="Stata M."/>
            <person name="Wang W."/>
            <person name="Stajich J.E."/>
            <person name="White M.M."/>
            <person name="Moncalvo J.M."/>
        </authorList>
    </citation>
    <scope>NUCLEOTIDE SEQUENCE [LARGE SCALE GENOMIC DNA]</scope>
    <source>
        <strain evidence="4 5">SWE-8-4</strain>
    </source>
</reference>
<dbReference type="PANTHER" id="PTHR16255">
    <property type="entry name" value="REQUIRED FOR MEIOTIC NUCLEAR DIVISION PROTEIN 1 HOMOLOG"/>
    <property type="match status" value="1"/>
</dbReference>
<dbReference type="Proteomes" id="UP000245383">
    <property type="component" value="Unassembled WGS sequence"/>
</dbReference>
<name>A0A2T9YPY6_9FUNG</name>
<comment type="similarity">
    <text evidence="1">Belongs to the RMD1/sif2 family.</text>
</comment>
<feature type="domain" description="DUF155" evidence="3">
    <location>
        <begin position="147"/>
        <end position="319"/>
    </location>
</feature>
<accession>A0A2T9YPY6</accession>
<dbReference type="OrthoDB" id="18302at2759"/>
<dbReference type="GO" id="GO:0005739">
    <property type="term" value="C:mitochondrion"/>
    <property type="evidence" value="ECO:0007669"/>
    <property type="project" value="UniProtKB-ARBA"/>
</dbReference>